<keyword evidence="2 7" id="KW-0227">DNA damage</keyword>
<dbReference type="NCBIfam" id="TIGR00615">
    <property type="entry name" value="recR"/>
    <property type="match status" value="1"/>
</dbReference>
<dbReference type="OrthoDB" id="9802672at2"/>
<keyword evidence="3 7" id="KW-0863">Zinc-finger</keyword>
<dbReference type="HAMAP" id="MF_00017">
    <property type="entry name" value="RecR"/>
    <property type="match status" value="1"/>
</dbReference>
<name>A0A2U8E5K9_9BACT</name>
<dbReference type="Pfam" id="PF21176">
    <property type="entry name" value="RecR_HhH"/>
    <property type="match status" value="1"/>
</dbReference>
<dbReference type="GO" id="GO:0003677">
    <property type="term" value="F:DNA binding"/>
    <property type="evidence" value="ECO:0007669"/>
    <property type="project" value="UniProtKB-UniRule"/>
</dbReference>
<evidence type="ECO:0000256" key="5">
    <source>
        <dbReference type="ARBA" id="ARBA00023172"/>
    </source>
</evidence>
<evidence type="ECO:0000259" key="8">
    <source>
        <dbReference type="PROSITE" id="PS50880"/>
    </source>
</evidence>
<dbReference type="GO" id="GO:0006281">
    <property type="term" value="P:DNA repair"/>
    <property type="evidence" value="ECO:0007669"/>
    <property type="project" value="UniProtKB-UniRule"/>
</dbReference>
<dbReference type="AlphaFoldDB" id="A0A2U8E5K9"/>
<evidence type="ECO:0000256" key="7">
    <source>
        <dbReference type="HAMAP-Rule" id="MF_00017"/>
    </source>
</evidence>
<evidence type="ECO:0000313" key="10">
    <source>
        <dbReference type="Proteomes" id="UP000244896"/>
    </source>
</evidence>
<dbReference type="InterPro" id="IPR015967">
    <property type="entry name" value="Rcmb_RecR_Znf"/>
</dbReference>
<dbReference type="PANTHER" id="PTHR30446:SF0">
    <property type="entry name" value="RECOMBINATION PROTEIN RECR"/>
    <property type="match status" value="1"/>
</dbReference>
<evidence type="ECO:0000256" key="4">
    <source>
        <dbReference type="ARBA" id="ARBA00022833"/>
    </source>
</evidence>
<organism evidence="9 10">
    <name type="scientific">Ereboglobus luteus</name>
    <dbReference type="NCBI Taxonomy" id="1796921"/>
    <lineage>
        <taxon>Bacteria</taxon>
        <taxon>Pseudomonadati</taxon>
        <taxon>Verrucomicrobiota</taxon>
        <taxon>Opitutia</taxon>
        <taxon>Opitutales</taxon>
        <taxon>Opitutaceae</taxon>
        <taxon>Ereboglobus</taxon>
    </lineage>
</organism>
<dbReference type="KEGG" id="elut:CKA38_13540"/>
<protein>
    <recommendedName>
        <fullName evidence="7">Recombination protein RecR</fullName>
    </recommendedName>
</protein>
<reference evidence="9 10" key="1">
    <citation type="journal article" date="2018" name="Syst. Appl. Microbiol.">
        <title>Ereboglobus luteus gen. nov. sp. nov. from cockroach guts, and new insights into the oxygen relationship of the genera Opitutus and Didymococcus (Verrucomicrobia: Opitutaceae).</title>
        <authorList>
            <person name="Tegtmeier D."/>
            <person name="Belitz A."/>
            <person name="Radek R."/>
            <person name="Heimerl T."/>
            <person name="Brune A."/>
        </authorList>
    </citation>
    <scope>NUCLEOTIDE SEQUENCE [LARGE SCALE GENOMIC DNA]</scope>
    <source>
        <strain evidence="9 10">Ho45</strain>
    </source>
</reference>
<dbReference type="RefSeq" id="WP_108826005.1">
    <property type="nucleotide sequence ID" value="NZ_CP023004.1"/>
</dbReference>
<keyword evidence="10" id="KW-1185">Reference proteome</keyword>
<evidence type="ECO:0000256" key="3">
    <source>
        <dbReference type="ARBA" id="ARBA00022771"/>
    </source>
</evidence>
<dbReference type="InterPro" id="IPR034137">
    <property type="entry name" value="TOPRIM_RecR"/>
</dbReference>
<keyword evidence="4 7" id="KW-0862">Zinc</keyword>
<dbReference type="Gene3D" id="1.10.8.420">
    <property type="entry name" value="RecR Domain 1"/>
    <property type="match status" value="1"/>
</dbReference>
<dbReference type="GO" id="GO:0008270">
    <property type="term" value="F:zinc ion binding"/>
    <property type="evidence" value="ECO:0007669"/>
    <property type="project" value="UniProtKB-KW"/>
</dbReference>
<dbReference type="InterPro" id="IPR006171">
    <property type="entry name" value="TOPRIM_dom"/>
</dbReference>
<evidence type="ECO:0000313" key="9">
    <source>
        <dbReference type="EMBL" id="AWI10143.1"/>
    </source>
</evidence>
<evidence type="ECO:0000256" key="1">
    <source>
        <dbReference type="ARBA" id="ARBA00022723"/>
    </source>
</evidence>
<dbReference type="Gene3D" id="6.10.250.240">
    <property type="match status" value="1"/>
</dbReference>
<sequence>MTPAFEKLQRQLKQLPGLGFRSAERIALHLLVEKPEQLPGLVGALEEASRSVRRCARCGNLAEGDGDEALCPICADDRRDHSVVCVVEHVPDLVAMERSGAYRGVYHVLHGKLSPISGVGPEQLNFAPLLERVKNGEARELILALSNDVEGEATCHYITQHLPATDGAEIVKTTRIGFGLPSGGGVLYADSITLKSALEGRREYL</sequence>
<accession>A0A2U8E5K9</accession>
<dbReference type="SUPFAM" id="SSF111304">
    <property type="entry name" value="Recombination protein RecR"/>
    <property type="match status" value="1"/>
</dbReference>
<keyword evidence="5 7" id="KW-0233">DNA recombination</keyword>
<keyword evidence="6 7" id="KW-0234">DNA repair</keyword>
<dbReference type="SMART" id="SM00493">
    <property type="entry name" value="TOPRIM"/>
    <property type="match status" value="1"/>
</dbReference>
<dbReference type="Gene3D" id="3.40.1360.10">
    <property type="match status" value="1"/>
</dbReference>
<dbReference type="PANTHER" id="PTHR30446">
    <property type="entry name" value="RECOMBINATION PROTEIN RECR"/>
    <property type="match status" value="1"/>
</dbReference>
<dbReference type="InterPro" id="IPR023627">
    <property type="entry name" value="Rcmb_RecR"/>
</dbReference>
<dbReference type="GO" id="GO:0006310">
    <property type="term" value="P:DNA recombination"/>
    <property type="evidence" value="ECO:0007669"/>
    <property type="project" value="UniProtKB-UniRule"/>
</dbReference>
<dbReference type="Pfam" id="PF02132">
    <property type="entry name" value="RecR_ZnF"/>
    <property type="match status" value="1"/>
</dbReference>
<dbReference type="CDD" id="cd01025">
    <property type="entry name" value="TOPRIM_recR"/>
    <property type="match status" value="1"/>
</dbReference>
<dbReference type="EMBL" id="CP023004">
    <property type="protein sequence ID" value="AWI10143.1"/>
    <property type="molecule type" value="Genomic_DNA"/>
</dbReference>
<comment type="function">
    <text evidence="7">May play a role in DNA repair. It seems to be involved in an RecBC-independent recombinational process of DNA repair. It may act with RecF and RecO.</text>
</comment>
<evidence type="ECO:0000256" key="6">
    <source>
        <dbReference type="ARBA" id="ARBA00023204"/>
    </source>
</evidence>
<keyword evidence="1 7" id="KW-0479">Metal-binding</keyword>
<dbReference type="PROSITE" id="PS50880">
    <property type="entry name" value="TOPRIM"/>
    <property type="match status" value="1"/>
</dbReference>
<evidence type="ECO:0000256" key="2">
    <source>
        <dbReference type="ARBA" id="ARBA00022763"/>
    </source>
</evidence>
<dbReference type="Pfam" id="PF13662">
    <property type="entry name" value="Toprim_4"/>
    <property type="match status" value="1"/>
</dbReference>
<dbReference type="Proteomes" id="UP000244896">
    <property type="component" value="Chromosome"/>
</dbReference>
<proteinExistence type="inferred from homology"/>
<comment type="caution">
    <text evidence="7">Lacks conserved residue(s) required for the propagation of feature annotation.</text>
</comment>
<dbReference type="Pfam" id="PF21175">
    <property type="entry name" value="RecR_C"/>
    <property type="match status" value="1"/>
</dbReference>
<dbReference type="InterPro" id="IPR000093">
    <property type="entry name" value="DNA_Rcmb_RecR"/>
</dbReference>
<gene>
    <name evidence="7" type="primary">recR</name>
    <name evidence="9" type="ORF">CKA38_13540</name>
</gene>
<comment type="similarity">
    <text evidence="7">Belongs to the RecR family.</text>
</comment>
<feature type="domain" description="Toprim" evidence="8">
    <location>
        <begin position="82"/>
        <end position="181"/>
    </location>
</feature>